<dbReference type="EMBL" id="MTHB01000019">
    <property type="protein sequence ID" value="OXC80376.1"/>
    <property type="molecule type" value="Genomic_DNA"/>
</dbReference>
<protein>
    <submittedName>
        <fullName evidence="1">Uncharacterized protein</fullName>
    </submittedName>
</protein>
<sequence length="37" mass="4126">MQSPTFCALPSVVRPTALGPDVSLEELRQRNTFMLYG</sequence>
<proteinExistence type="predicted"/>
<organism evidence="1 2">
    <name type="scientific">Caballeronia sordidicola</name>
    <name type="common">Burkholderia sordidicola</name>
    <dbReference type="NCBI Taxonomy" id="196367"/>
    <lineage>
        <taxon>Bacteria</taxon>
        <taxon>Pseudomonadati</taxon>
        <taxon>Pseudomonadota</taxon>
        <taxon>Betaproteobacteria</taxon>
        <taxon>Burkholderiales</taxon>
        <taxon>Burkholderiaceae</taxon>
        <taxon>Caballeronia</taxon>
    </lineage>
</organism>
<dbReference type="Proteomes" id="UP000214720">
    <property type="component" value="Unassembled WGS sequence"/>
</dbReference>
<evidence type="ECO:0000313" key="1">
    <source>
        <dbReference type="EMBL" id="OXC80376.1"/>
    </source>
</evidence>
<gene>
    <name evidence="1" type="ORF">BSU04_02050</name>
</gene>
<accession>A0A226XA64</accession>
<comment type="caution">
    <text evidence="1">The sequence shown here is derived from an EMBL/GenBank/DDBJ whole genome shotgun (WGS) entry which is preliminary data.</text>
</comment>
<name>A0A226XA64_CABSO</name>
<dbReference type="AlphaFoldDB" id="A0A226XA64"/>
<reference evidence="2" key="1">
    <citation type="submission" date="2017-01" db="EMBL/GenBank/DDBJ databases">
        <title>Genome Analysis of Deinococcus marmoris KOPRI26562.</title>
        <authorList>
            <person name="Kim J.H."/>
            <person name="Oh H.-M."/>
        </authorList>
    </citation>
    <scope>NUCLEOTIDE SEQUENCE [LARGE SCALE GENOMIC DNA]</scope>
    <source>
        <strain evidence="2">PAMC 26633</strain>
    </source>
</reference>
<evidence type="ECO:0000313" key="2">
    <source>
        <dbReference type="Proteomes" id="UP000214720"/>
    </source>
</evidence>